<proteinExistence type="predicted"/>
<name>A0A8T3CFI8_DENNO</name>
<feature type="region of interest" description="Disordered" evidence="1">
    <location>
        <begin position="40"/>
        <end position="59"/>
    </location>
</feature>
<dbReference type="AlphaFoldDB" id="A0A8T3CFI8"/>
<dbReference type="Proteomes" id="UP000829196">
    <property type="component" value="Unassembled WGS sequence"/>
</dbReference>
<evidence type="ECO:0000313" key="2">
    <source>
        <dbReference type="EMBL" id="KAI0531459.1"/>
    </source>
</evidence>
<comment type="caution">
    <text evidence="2">The sequence shown here is derived from an EMBL/GenBank/DDBJ whole genome shotgun (WGS) entry which is preliminary data.</text>
</comment>
<accession>A0A8T3CFI8</accession>
<sequence>MIDPLKKIVRNLYLKQPLTDSQPIQSILNTVPELKLQTTIRSNRNEGHANEKAENENNKLRKTLKQADRQTRPDPLLELFHAMSERSPYKDAIRFARWMWNSPSTDEIVGAPRMGPQTVNYKIKLLHSLRMDLMVIENPYDGADRELRGFKEDERTSTEMRAVRNTGNNRRR</sequence>
<feature type="compositionally biased region" description="Basic and acidic residues" evidence="1">
    <location>
        <begin position="149"/>
        <end position="162"/>
    </location>
</feature>
<reference evidence="2" key="1">
    <citation type="journal article" date="2022" name="Front. Genet.">
        <title>Chromosome-Scale Assembly of the Dendrobium nobile Genome Provides Insights Into the Molecular Mechanism of the Biosynthesis of the Medicinal Active Ingredient of Dendrobium.</title>
        <authorList>
            <person name="Xu Q."/>
            <person name="Niu S.-C."/>
            <person name="Li K.-L."/>
            <person name="Zheng P.-J."/>
            <person name="Zhang X.-J."/>
            <person name="Jia Y."/>
            <person name="Liu Y."/>
            <person name="Niu Y.-X."/>
            <person name="Yu L.-H."/>
            <person name="Chen D.-F."/>
            <person name="Zhang G.-Q."/>
        </authorList>
    </citation>
    <scope>NUCLEOTIDE SEQUENCE</scope>
    <source>
        <tissue evidence="2">Leaf</tissue>
    </source>
</reference>
<keyword evidence="3" id="KW-1185">Reference proteome</keyword>
<dbReference type="EMBL" id="JAGYWB010000001">
    <property type="protein sequence ID" value="KAI0531459.1"/>
    <property type="molecule type" value="Genomic_DNA"/>
</dbReference>
<protein>
    <submittedName>
        <fullName evidence="2">Uncharacterized protein</fullName>
    </submittedName>
</protein>
<evidence type="ECO:0000313" key="3">
    <source>
        <dbReference type="Proteomes" id="UP000829196"/>
    </source>
</evidence>
<evidence type="ECO:0000256" key="1">
    <source>
        <dbReference type="SAM" id="MobiDB-lite"/>
    </source>
</evidence>
<gene>
    <name evidence="2" type="ORF">KFK09_001014</name>
</gene>
<organism evidence="2 3">
    <name type="scientific">Dendrobium nobile</name>
    <name type="common">Orchid</name>
    <dbReference type="NCBI Taxonomy" id="94219"/>
    <lineage>
        <taxon>Eukaryota</taxon>
        <taxon>Viridiplantae</taxon>
        <taxon>Streptophyta</taxon>
        <taxon>Embryophyta</taxon>
        <taxon>Tracheophyta</taxon>
        <taxon>Spermatophyta</taxon>
        <taxon>Magnoliopsida</taxon>
        <taxon>Liliopsida</taxon>
        <taxon>Asparagales</taxon>
        <taxon>Orchidaceae</taxon>
        <taxon>Epidendroideae</taxon>
        <taxon>Malaxideae</taxon>
        <taxon>Dendrobiinae</taxon>
        <taxon>Dendrobium</taxon>
    </lineage>
</organism>
<feature type="compositionally biased region" description="Basic and acidic residues" evidence="1">
    <location>
        <begin position="43"/>
        <end position="59"/>
    </location>
</feature>
<feature type="region of interest" description="Disordered" evidence="1">
    <location>
        <begin position="149"/>
        <end position="172"/>
    </location>
</feature>